<protein>
    <submittedName>
        <fullName evidence="7">Uncharacterized protein</fullName>
    </submittedName>
</protein>
<dbReference type="PRINTS" id="PR00463">
    <property type="entry name" value="EP450I"/>
</dbReference>
<dbReference type="InterPro" id="IPR002401">
    <property type="entry name" value="Cyt_P450_E_grp-I"/>
</dbReference>
<dbReference type="GO" id="GO:0006082">
    <property type="term" value="P:organic acid metabolic process"/>
    <property type="evidence" value="ECO:0007669"/>
    <property type="project" value="TreeGrafter"/>
</dbReference>
<accession>G0PMX6</accession>
<dbReference type="EMBL" id="GL381579">
    <property type="protein sequence ID" value="EGT38865.1"/>
    <property type="molecule type" value="Genomic_DNA"/>
</dbReference>
<dbReference type="eggNOG" id="KOG0156">
    <property type="taxonomic scope" value="Eukaryota"/>
</dbReference>
<dbReference type="Pfam" id="PF00067">
    <property type="entry name" value="p450"/>
    <property type="match status" value="1"/>
</dbReference>
<evidence type="ECO:0000256" key="1">
    <source>
        <dbReference type="ARBA" id="ARBA00001971"/>
    </source>
</evidence>
<keyword evidence="8" id="KW-1185">Reference proteome</keyword>
<evidence type="ECO:0000256" key="4">
    <source>
        <dbReference type="ARBA" id="ARBA00023002"/>
    </source>
</evidence>
<organism evidence="8">
    <name type="scientific">Caenorhabditis brenneri</name>
    <name type="common">Nematode worm</name>
    <dbReference type="NCBI Taxonomy" id="135651"/>
    <lineage>
        <taxon>Eukaryota</taxon>
        <taxon>Metazoa</taxon>
        <taxon>Ecdysozoa</taxon>
        <taxon>Nematoda</taxon>
        <taxon>Chromadorea</taxon>
        <taxon>Rhabditida</taxon>
        <taxon>Rhabditina</taxon>
        <taxon>Rhabditomorpha</taxon>
        <taxon>Rhabditoidea</taxon>
        <taxon>Rhabditidae</taxon>
        <taxon>Peloderinae</taxon>
        <taxon>Caenorhabditis</taxon>
    </lineage>
</organism>
<dbReference type="GO" id="GO:0005737">
    <property type="term" value="C:cytoplasm"/>
    <property type="evidence" value="ECO:0007669"/>
    <property type="project" value="TreeGrafter"/>
</dbReference>
<evidence type="ECO:0000313" key="7">
    <source>
        <dbReference type="EMBL" id="EGT38865.1"/>
    </source>
</evidence>
<dbReference type="PANTHER" id="PTHR24300:SF348">
    <property type="entry name" value="CYTOCHROME P450 FAMILY"/>
    <property type="match status" value="1"/>
</dbReference>
<dbReference type="InterPro" id="IPR050182">
    <property type="entry name" value="Cytochrome_P450_fam2"/>
</dbReference>
<keyword evidence="6" id="KW-0503">Monooxygenase</keyword>
<dbReference type="GO" id="GO:0005506">
    <property type="term" value="F:iron ion binding"/>
    <property type="evidence" value="ECO:0007669"/>
    <property type="project" value="InterPro"/>
</dbReference>
<dbReference type="PANTHER" id="PTHR24300">
    <property type="entry name" value="CYTOCHROME P450 508A4-RELATED"/>
    <property type="match status" value="1"/>
</dbReference>
<dbReference type="InParanoid" id="G0PMX6"/>
<comment type="cofactor">
    <cofactor evidence="1">
        <name>heme</name>
        <dbReference type="ChEBI" id="CHEBI:30413"/>
    </cofactor>
</comment>
<keyword evidence="4" id="KW-0560">Oxidoreductase</keyword>
<proteinExistence type="inferred from homology"/>
<dbReference type="InterPro" id="IPR036396">
    <property type="entry name" value="Cyt_P450_sf"/>
</dbReference>
<dbReference type="GO" id="GO:0016712">
    <property type="term" value="F:oxidoreductase activity, acting on paired donors, with incorporation or reduction of molecular oxygen, reduced flavin or flavoprotein as one donor, and incorporation of one atom of oxygen"/>
    <property type="evidence" value="ECO:0007669"/>
    <property type="project" value="TreeGrafter"/>
</dbReference>
<sequence>MFAVLLFSIFTIFLIYEFYWKRRNLPPGPCPIPIFGNLMSLKFPPPGYEVSKDGQNNMETFTRFKPHIMINTYEKIKETFIRDPDTYVNKTKQSFNDLLRGGDFGVVNSNGERWRDHRRFALSTLRDFGLGKNLMRERILLEVQDIFSKFDSTIGSETEIPPKFDVAIANVINQVLFGYRFDETKTRQEEFEKLKIIIDAPVKSFGKLPFFLAMNVRFIEKILPDSMYHRPAREFRESAFGFFKKQIDEHKKSVDLEDLGSESSDYVETYLKEQRKRELEGDTESFSDVQLANMCLDLWFSGLATTRNTITWAISYMLHYPDVQQKVHEELNKVIGSDRLITTADKNDLPYMNAFINVRGDILFKKNTVINGYRIPEGTGVVAQISTVMNDESIFPDHKSFKPERFIDDQGRLKKVEELIPFSTGKRQRLGEGLARMELFLFISNFFNRYQVQKVFRRLMNKDCFFKVLPSKDGPPSLNKSSVSLVAPRMFSAVVNKRK</sequence>
<evidence type="ECO:0000313" key="8">
    <source>
        <dbReference type="Proteomes" id="UP000008068"/>
    </source>
</evidence>
<dbReference type="AlphaFoldDB" id="G0PMX6"/>
<dbReference type="GO" id="GO:0020037">
    <property type="term" value="F:heme binding"/>
    <property type="evidence" value="ECO:0007669"/>
    <property type="project" value="InterPro"/>
</dbReference>
<comment type="similarity">
    <text evidence="2">Belongs to the cytochrome P450 family.</text>
</comment>
<evidence type="ECO:0000256" key="6">
    <source>
        <dbReference type="ARBA" id="ARBA00023033"/>
    </source>
</evidence>
<reference evidence="8" key="1">
    <citation type="submission" date="2011-07" db="EMBL/GenBank/DDBJ databases">
        <authorList>
            <consortium name="Caenorhabditis brenneri Sequencing and Analysis Consortium"/>
            <person name="Wilson R.K."/>
        </authorList>
    </citation>
    <scope>NUCLEOTIDE SEQUENCE [LARGE SCALE GENOMIC DNA]</scope>
    <source>
        <strain evidence="8">PB2801</strain>
    </source>
</reference>
<gene>
    <name evidence="7" type="ORF">CAEBREN_32734</name>
</gene>
<dbReference type="Gene3D" id="1.10.630.10">
    <property type="entry name" value="Cytochrome P450"/>
    <property type="match status" value="1"/>
</dbReference>
<dbReference type="Proteomes" id="UP000008068">
    <property type="component" value="Unassembled WGS sequence"/>
</dbReference>
<keyword evidence="5" id="KW-0408">Iron</keyword>
<evidence type="ECO:0000256" key="3">
    <source>
        <dbReference type="ARBA" id="ARBA00022723"/>
    </source>
</evidence>
<name>G0PMX6_CAEBE</name>
<dbReference type="InterPro" id="IPR001128">
    <property type="entry name" value="Cyt_P450"/>
</dbReference>
<dbReference type="CDD" id="cd20617">
    <property type="entry name" value="CYP1_2-like"/>
    <property type="match status" value="1"/>
</dbReference>
<dbReference type="HOGENOM" id="CLU_001570_22_3_1"/>
<evidence type="ECO:0000256" key="2">
    <source>
        <dbReference type="ARBA" id="ARBA00010617"/>
    </source>
</evidence>
<dbReference type="OrthoDB" id="1055148at2759"/>
<keyword evidence="3" id="KW-0479">Metal-binding</keyword>
<dbReference type="GO" id="GO:0006805">
    <property type="term" value="P:xenobiotic metabolic process"/>
    <property type="evidence" value="ECO:0007669"/>
    <property type="project" value="TreeGrafter"/>
</dbReference>
<dbReference type="STRING" id="135651.G0PMX6"/>
<dbReference type="SUPFAM" id="SSF48264">
    <property type="entry name" value="Cytochrome P450"/>
    <property type="match status" value="1"/>
</dbReference>
<dbReference type="FunFam" id="1.10.630.10:FF:000036">
    <property type="entry name" value="CYtochrome P450 family"/>
    <property type="match status" value="1"/>
</dbReference>
<evidence type="ECO:0000256" key="5">
    <source>
        <dbReference type="ARBA" id="ARBA00023004"/>
    </source>
</evidence>